<comment type="caution">
    <text evidence="1">The sequence shown here is derived from an EMBL/GenBank/DDBJ whole genome shotgun (WGS) entry which is preliminary data.</text>
</comment>
<gene>
    <name evidence="1" type="ORF">L0665_07225</name>
</gene>
<dbReference type="AlphaFoldDB" id="A0A9Q4KTA1"/>
<proteinExistence type="predicted"/>
<dbReference type="Gene3D" id="3.30.2380.10">
    <property type="entry name" value="CGI121/TPRKB"/>
    <property type="match status" value="1"/>
</dbReference>
<protein>
    <submittedName>
        <fullName evidence="1">KEOPS complex subunit Cgi121</fullName>
    </submittedName>
</protein>
<reference evidence="1" key="1">
    <citation type="submission" date="2022-01" db="EMBL/GenBank/DDBJ databases">
        <title>Draft genome of Methanogenium marinum DSM 15558.</title>
        <authorList>
            <person name="Chen S.-C."/>
            <person name="You Y.-T."/>
        </authorList>
    </citation>
    <scope>NUCLEOTIDE SEQUENCE</scope>
    <source>
        <strain evidence="1">DSM 15558</strain>
    </source>
</reference>
<accession>A0A9Q4KTA1</accession>
<dbReference type="Proteomes" id="UP001143747">
    <property type="component" value="Unassembled WGS sequence"/>
</dbReference>
<dbReference type="EMBL" id="JAKELO010000002">
    <property type="protein sequence ID" value="MDE4908402.1"/>
    <property type="molecule type" value="Genomic_DNA"/>
</dbReference>
<keyword evidence="2" id="KW-1185">Reference proteome</keyword>
<dbReference type="InterPro" id="IPR036504">
    <property type="entry name" value="CGI121/TPRKB_sf"/>
</dbReference>
<evidence type="ECO:0000313" key="1">
    <source>
        <dbReference type="EMBL" id="MDE4908402.1"/>
    </source>
</evidence>
<evidence type="ECO:0000313" key="2">
    <source>
        <dbReference type="Proteomes" id="UP001143747"/>
    </source>
</evidence>
<dbReference type="NCBIfam" id="NF011465">
    <property type="entry name" value="PRK14886.1-1"/>
    <property type="match status" value="1"/>
</dbReference>
<organism evidence="1 2">
    <name type="scientific">Methanogenium marinum</name>
    <dbReference type="NCBI Taxonomy" id="348610"/>
    <lineage>
        <taxon>Archaea</taxon>
        <taxon>Methanobacteriati</taxon>
        <taxon>Methanobacteriota</taxon>
        <taxon>Stenosarchaea group</taxon>
        <taxon>Methanomicrobia</taxon>
        <taxon>Methanomicrobiales</taxon>
        <taxon>Methanomicrobiaceae</taxon>
        <taxon>Methanogenium</taxon>
    </lineage>
</organism>
<sequence length="183" mass="20129">MNNTTSPLMPTYALLYADAEIIDIQDFLVAVRAAADRLDAHIICMNADKIAGRLHIKTALSHACRTWFTDKNPIARSFEMEVLLWVAATRQTSVAAKFGAQKGTMPLWIVVVPAKESTTDEIDCLPSLSLYSTPPASTEDINAEKKGRLMEEFSIGEAELSTVGCERLPELVAERVALSAIYR</sequence>
<dbReference type="RefSeq" id="WP_274925030.1">
    <property type="nucleotide sequence ID" value="NZ_JAKELO010000002.1"/>
</dbReference>
<name>A0A9Q4KTA1_9EURY</name>
<dbReference type="SUPFAM" id="SSF143870">
    <property type="entry name" value="PF0523-like"/>
    <property type="match status" value="1"/>
</dbReference>